<dbReference type="GO" id="GO:0006310">
    <property type="term" value="P:DNA recombination"/>
    <property type="evidence" value="ECO:0007669"/>
    <property type="project" value="UniProtKB-UniRule"/>
</dbReference>
<dbReference type="SUPFAM" id="SSF57863">
    <property type="entry name" value="ArfGap/RecO-like zinc finger"/>
    <property type="match status" value="1"/>
</dbReference>
<dbReference type="Gene3D" id="2.40.50.140">
    <property type="entry name" value="Nucleic acid-binding proteins"/>
    <property type="match status" value="1"/>
</dbReference>
<reference evidence="9 10" key="1">
    <citation type="journal article" date="2018" name="Sci. Rep.">
        <title>Genome Features and Biochemical Characteristics of a Robust, Fast Growing and Naturally Transformable Cyanobacterium Synechococcus elongatus PCC 11801 Isolated from India.</title>
        <authorList>
            <person name="Jaiswal D."/>
            <person name="Sengupta A."/>
            <person name="Sohoni S."/>
            <person name="Sengupta S."/>
            <person name="Phadnavis A.G."/>
            <person name="Pakrasi H.B."/>
            <person name="Wangikar P.P."/>
        </authorList>
    </citation>
    <scope>NUCLEOTIDE SEQUENCE [LARGE SCALE GENOMIC DNA]</scope>
    <source>
        <strain evidence="9 10">PCC 11801</strain>
    </source>
</reference>
<dbReference type="InterPro" id="IPR037278">
    <property type="entry name" value="ARFGAP/RecO"/>
</dbReference>
<evidence type="ECO:0000256" key="7">
    <source>
        <dbReference type="HAMAP-Rule" id="MF_00201"/>
    </source>
</evidence>
<evidence type="ECO:0000256" key="2">
    <source>
        <dbReference type="ARBA" id="ARBA00021310"/>
    </source>
</evidence>
<dbReference type="RefSeq" id="WP_208672821.1">
    <property type="nucleotide sequence ID" value="NZ_CP030139.2"/>
</dbReference>
<evidence type="ECO:0000259" key="8">
    <source>
        <dbReference type="Pfam" id="PF11967"/>
    </source>
</evidence>
<evidence type="ECO:0000256" key="3">
    <source>
        <dbReference type="ARBA" id="ARBA00022763"/>
    </source>
</evidence>
<dbReference type="NCBIfam" id="TIGR00613">
    <property type="entry name" value="reco"/>
    <property type="match status" value="1"/>
</dbReference>
<organism evidence="9 10">
    <name type="scientific">Synechococcus elongatus PCC 11801</name>
    <dbReference type="NCBI Taxonomy" id="2219813"/>
    <lineage>
        <taxon>Bacteria</taxon>
        <taxon>Bacillati</taxon>
        <taxon>Cyanobacteriota</taxon>
        <taxon>Cyanophyceae</taxon>
        <taxon>Synechococcales</taxon>
        <taxon>Synechococcaceae</taxon>
        <taxon>Synechococcus</taxon>
    </lineage>
</organism>
<dbReference type="InterPro" id="IPR022572">
    <property type="entry name" value="DNA_rep/recomb_RecO_N"/>
</dbReference>
<evidence type="ECO:0000256" key="1">
    <source>
        <dbReference type="ARBA" id="ARBA00007452"/>
    </source>
</evidence>
<dbReference type="SUPFAM" id="SSF50249">
    <property type="entry name" value="Nucleic acid-binding proteins"/>
    <property type="match status" value="1"/>
</dbReference>
<keyword evidence="3 7" id="KW-0227">DNA damage</keyword>
<feature type="domain" description="DNA replication/recombination mediator RecO N-terminal" evidence="8">
    <location>
        <begin position="1"/>
        <end position="79"/>
    </location>
</feature>
<evidence type="ECO:0000256" key="5">
    <source>
        <dbReference type="ARBA" id="ARBA00023204"/>
    </source>
</evidence>
<gene>
    <name evidence="7 9" type="primary">recO</name>
    <name evidence="9" type="ORF">DOP62_08000</name>
</gene>
<name>A0AAN1UUK2_SYNEL</name>
<keyword evidence="4 7" id="KW-0233">DNA recombination</keyword>
<dbReference type="Pfam" id="PF11967">
    <property type="entry name" value="RecO_N"/>
    <property type="match status" value="1"/>
</dbReference>
<dbReference type="PANTHER" id="PTHR33991">
    <property type="entry name" value="DNA REPAIR PROTEIN RECO"/>
    <property type="match status" value="1"/>
</dbReference>
<keyword evidence="5 7" id="KW-0234">DNA repair</keyword>
<dbReference type="HAMAP" id="MF_00201">
    <property type="entry name" value="RecO"/>
    <property type="match status" value="1"/>
</dbReference>
<dbReference type="GO" id="GO:0006302">
    <property type="term" value="P:double-strand break repair"/>
    <property type="evidence" value="ECO:0007669"/>
    <property type="project" value="TreeGrafter"/>
</dbReference>
<dbReference type="Gene3D" id="1.20.1440.120">
    <property type="entry name" value="Recombination protein O, C-terminal domain"/>
    <property type="match status" value="1"/>
</dbReference>
<sequence length="266" mass="29358">MSRTYTTTAIVLKATPLGEADRLLTLLSPDQGLLRVVAAGARKPRSKLGGRTALFVVGECLIACGKSLDRLQQVETLSSHTALSGDLARLAAAQYLTELVLAQALERHPQPELFALLCRDLARLETQSGLEVLPYLLHSTWQLLAWAGWAPQTHYCCLTQQAVQPRLNQPRWRVRYSPSLGGVLSESAAYQRRPNQRELLLTATELAALQQIPTSETVLALDRLSCDGWQILERALRHSAEYHLERPLQSALLLETLLTGSHVASV</sequence>
<comment type="similarity">
    <text evidence="1 7">Belongs to the RecO family.</text>
</comment>
<evidence type="ECO:0000313" key="10">
    <source>
        <dbReference type="Proteomes" id="UP000267249"/>
    </source>
</evidence>
<proteinExistence type="inferred from homology"/>
<comment type="function">
    <text evidence="7">Involved in DNA repair and RecF pathway recombination.</text>
</comment>
<dbReference type="InterPro" id="IPR003717">
    <property type="entry name" value="RecO"/>
</dbReference>
<evidence type="ECO:0000256" key="4">
    <source>
        <dbReference type="ARBA" id="ARBA00023172"/>
    </source>
</evidence>
<dbReference type="AlphaFoldDB" id="A0AAN1UUK2"/>
<dbReference type="InterPro" id="IPR042242">
    <property type="entry name" value="RecO_C"/>
</dbReference>
<dbReference type="GO" id="GO:0043590">
    <property type="term" value="C:bacterial nucleoid"/>
    <property type="evidence" value="ECO:0007669"/>
    <property type="project" value="TreeGrafter"/>
</dbReference>
<evidence type="ECO:0000313" key="9">
    <source>
        <dbReference type="EMBL" id="AZB72658.1"/>
    </source>
</evidence>
<dbReference type="Pfam" id="PF02565">
    <property type="entry name" value="RecO_C"/>
    <property type="match status" value="1"/>
</dbReference>
<evidence type="ECO:0000256" key="6">
    <source>
        <dbReference type="ARBA" id="ARBA00033409"/>
    </source>
</evidence>
<accession>A0AAN1UUK2</accession>
<dbReference type="EMBL" id="CP030139">
    <property type="protein sequence ID" value="AZB72658.1"/>
    <property type="molecule type" value="Genomic_DNA"/>
</dbReference>
<dbReference type="Proteomes" id="UP000267249">
    <property type="component" value="Chromosome"/>
</dbReference>
<protein>
    <recommendedName>
        <fullName evidence="2 7">DNA repair protein RecO</fullName>
    </recommendedName>
    <alternativeName>
        <fullName evidence="6 7">Recombination protein O</fullName>
    </alternativeName>
</protein>
<dbReference type="InterPro" id="IPR012340">
    <property type="entry name" value="NA-bd_OB-fold"/>
</dbReference>
<dbReference type="PANTHER" id="PTHR33991:SF1">
    <property type="entry name" value="DNA REPAIR PROTEIN RECO"/>
    <property type="match status" value="1"/>
</dbReference>